<dbReference type="Gene3D" id="2.40.10.120">
    <property type="match status" value="1"/>
</dbReference>
<protein>
    <submittedName>
        <fullName evidence="1">Trypsin-like peptidase domain protein</fullName>
    </submittedName>
</protein>
<dbReference type="Proteomes" id="UP000318294">
    <property type="component" value="Unassembled WGS sequence"/>
</dbReference>
<dbReference type="InterPro" id="IPR009003">
    <property type="entry name" value="Peptidase_S1_PA"/>
</dbReference>
<name>A0A554XHZ9_9BURK</name>
<gene>
    <name evidence="1" type="ORF">Tchar_00814</name>
</gene>
<dbReference type="SUPFAM" id="SSF50494">
    <property type="entry name" value="Trypsin-like serine proteases"/>
    <property type="match status" value="1"/>
</dbReference>
<reference evidence="1 2" key="1">
    <citation type="submission" date="2019-07" db="EMBL/GenBank/DDBJ databases">
        <title>Tepidimonas charontis SPSP-6 draft genome.</title>
        <authorList>
            <person name="Da Costa M.S."/>
            <person name="Froufe H.J.C."/>
            <person name="Egas C."/>
            <person name="Albuquerque L."/>
        </authorList>
    </citation>
    <scope>NUCLEOTIDE SEQUENCE [LARGE SCALE GENOMIC DNA]</scope>
    <source>
        <strain evidence="1 2">SPSP-6</strain>
    </source>
</reference>
<evidence type="ECO:0000313" key="1">
    <source>
        <dbReference type="EMBL" id="TSE35409.1"/>
    </source>
</evidence>
<dbReference type="AlphaFoldDB" id="A0A554XHZ9"/>
<comment type="caution">
    <text evidence="1">The sequence shown here is derived from an EMBL/GenBank/DDBJ whole genome shotgun (WGS) entry which is preliminary data.</text>
</comment>
<dbReference type="OrthoDB" id="7191282at2"/>
<dbReference type="EMBL" id="VJON01000008">
    <property type="protein sequence ID" value="TSE35409.1"/>
    <property type="molecule type" value="Genomic_DNA"/>
</dbReference>
<sequence length="272" mass="29367">MTAWTIDTAHKRLLYHTLRVDTVLRDGTRGTGTAFVLAHTYARGRALFVVTNHHLVEDVASGALVFTMARAGQPLLRSRFELRIEDFADAWLPHPDASVDLAITPLQPMLDAAADQGVELYWQPIDSHEALTSHDAAALDALEDVLFVGYPSGVWDQVNGLPILRRGITATPPGLDFEGRREFLIDAAVYPGSSGSPVFIVGSTPVGAETLRFAGVVTAVFFREETRGLVPQPVPASHSPGGTNAEMIDLGLVVKAEEVCALADAYLSRWVA</sequence>
<organism evidence="1 2">
    <name type="scientific">Tepidimonas charontis</name>
    <dbReference type="NCBI Taxonomy" id="2267262"/>
    <lineage>
        <taxon>Bacteria</taxon>
        <taxon>Pseudomonadati</taxon>
        <taxon>Pseudomonadota</taxon>
        <taxon>Betaproteobacteria</taxon>
        <taxon>Burkholderiales</taxon>
        <taxon>Tepidimonas</taxon>
    </lineage>
</organism>
<evidence type="ECO:0000313" key="2">
    <source>
        <dbReference type="Proteomes" id="UP000318294"/>
    </source>
</evidence>
<proteinExistence type="predicted"/>
<keyword evidence="2" id="KW-1185">Reference proteome</keyword>
<dbReference type="RefSeq" id="WP_144327810.1">
    <property type="nucleotide sequence ID" value="NZ_VJON01000008.1"/>
</dbReference>
<accession>A0A554XHZ9</accession>
<dbReference type="Pfam" id="PF13365">
    <property type="entry name" value="Trypsin_2"/>
    <property type="match status" value="1"/>
</dbReference>